<evidence type="ECO:0000313" key="2">
    <source>
        <dbReference type="Proteomes" id="UP000317557"/>
    </source>
</evidence>
<keyword evidence="2" id="KW-1185">Reference proteome</keyword>
<dbReference type="NCBIfam" id="NF047637">
    <property type="entry name" value="lipo_CC0125"/>
    <property type="match status" value="1"/>
</dbReference>
<gene>
    <name evidence="1" type="ORF">SAMN06265219_101206</name>
</gene>
<dbReference type="EMBL" id="FXTP01000001">
    <property type="protein sequence ID" value="SMO35307.1"/>
    <property type="molecule type" value="Genomic_DNA"/>
</dbReference>
<dbReference type="Proteomes" id="UP000317557">
    <property type="component" value="Unassembled WGS sequence"/>
</dbReference>
<accession>A0A521AKH9</accession>
<sequence length="143" mass="16429">MRKKISTASVLSVSIISFLLVSCGTPYQALDFWGHGFSERKLSEQSYLVSFSGNESTSAIEVQNLLLRRCAELTLSEGYNYFLILDEKSDKKTSLSYIESSEEYSRDEEYTKSVQIYMANRDELTKEELRQAIDARVYLAYNK</sequence>
<evidence type="ECO:0000313" key="1">
    <source>
        <dbReference type="EMBL" id="SMO35307.1"/>
    </source>
</evidence>
<proteinExistence type="predicted"/>
<organism evidence="1 2">
    <name type="scientific">Gracilimonas mengyeensis</name>
    <dbReference type="NCBI Taxonomy" id="1302730"/>
    <lineage>
        <taxon>Bacteria</taxon>
        <taxon>Pseudomonadati</taxon>
        <taxon>Balneolota</taxon>
        <taxon>Balneolia</taxon>
        <taxon>Balneolales</taxon>
        <taxon>Balneolaceae</taxon>
        <taxon>Gracilimonas</taxon>
    </lineage>
</organism>
<reference evidence="1 2" key="1">
    <citation type="submission" date="2017-05" db="EMBL/GenBank/DDBJ databases">
        <authorList>
            <person name="Varghese N."/>
            <person name="Submissions S."/>
        </authorList>
    </citation>
    <scope>NUCLEOTIDE SEQUENCE [LARGE SCALE GENOMIC DNA]</scope>
    <source>
        <strain evidence="1 2">DSM 21985</strain>
    </source>
</reference>
<dbReference type="PROSITE" id="PS51257">
    <property type="entry name" value="PROKAR_LIPOPROTEIN"/>
    <property type="match status" value="1"/>
</dbReference>
<dbReference type="AlphaFoldDB" id="A0A521AKH9"/>
<name>A0A521AKH9_9BACT</name>
<protein>
    <submittedName>
        <fullName evidence="1">Uncharacterized protein</fullName>
    </submittedName>
</protein>